<comment type="caution">
    <text evidence="2">The sequence shown here is derived from an EMBL/GenBank/DDBJ whole genome shotgun (WGS) entry which is preliminary data.</text>
</comment>
<evidence type="ECO:0000313" key="2">
    <source>
        <dbReference type="EMBL" id="TQE01896.1"/>
    </source>
</evidence>
<feature type="compositionally biased region" description="Basic and acidic residues" evidence="1">
    <location>
        <begin position="1"/>
        <end position="20"/>
    </location>
</feature>
<name>A0A540MSW7_MALBA</name>
<dbReference type="EMBL" id="VIEB01000187">
    <property type="protein sequence ID" value="TQE01896.1"/>
    <property type="molecule type" value="Genomic_DNA"/>
</dbReference>
<feature type="compositionally biased region" description="Low complexity" evidence="1">
    <location>
        <begin position="30"/>
        <end position="40"/>
    </location>
</feature>
<dbReference type="Proteomes" id="UP000315295">
    <property type="component" value="Unassembled WGS sequence"/>
</dbReference>
<sequence>MSLDDSDKMPKSYRDGEREPSNLQTRDSQNHSSSVNHQHNPATATHLRPAQHNSASATPTKQRSQSKTCKLPSQILQRSHINLLVLFSVSQPNRVKKVQKLGFYFEAVAANSLCSEATTQQRN</sequence>
<feature type="region of interest" description="Disordered" evidence="1">
    <location>
        <begin position="1"/>
        <end position="71"/>
    </location>
</feature>
<proteinExistence type="predicted"/>
<feature type="compositionally biased region" description="Polar residues" evidence="1">
    <location>
        <begin position="51"/>
        <end position="68"/>
    </location>
</feature>
<reference evidence="2 3" key="1">
    <citation type="journal article" date="2019" name="G3 (Bethesda)">
        <title>Sequencing of a Wild Apple (Malus baccata) Genome Unravels the Differences Between Cultivated and Wild Apple Species Regarding Disease Resistance and Cold Tolerance.</title>
        <authorList>
            <person name="Chen X."/>
        </authorList>
    </citation>
    <scope>NUCLEOTIDE SEQUENCE [LARGE SCALE GENOMIC DNA]</scope>
    <source>
        <strain evidence="3">cv. Shandingzi</strain>
        <tissue evidence="2">Leaves</tissue>
    </source>
</reference>
<organism evidence="2 3">
    <name type="scientific">Malus baccata</name>
    <name type="common">Siberian crab apple</name>
    <name type="synonym">Pyrus baccata</name>
    <dbReference type="NCBI Taxonomy" id="106549"/>
    <lineage>
        <taxon>Eukaryota</taxon>
        <taxon>Viridiplantae</taxon>
        <taxon>Streptophyta</taxon>
        <taxon>Embryophyta</taxon>
        <taxon>Tracheophyta</taxon>
        <taxon>Spermatophyta</taxon>
        <taxon>Magnoliopsida</taxon>
        <taxon>eudicotyledons</taxon>
        <taxon>Gunneridae</taxon>
        <taxon>Pentapetalae</taxon>
        <taxon>rosids</taxon>
        <taxon>fabids</taxon>
        <taxon>Rosales</taxon>
        <taxon>Rosaceae</taxon>
        <taxon>Amygdaloideae</taxon>
        <taxon>Maleae</taxon>
        <taxon>Malus</taxon>
    </lineage>
</organism>
<dbReference type="AlphaFoldDB" id="A0A540MSW7"/>
<evidence type="ECO:0000256" key="1">
    <source>
        <dbReference type="SAM" id="MobiDB-lite"/>
    </source>
</evidence>
<evidence type="ECO:0000313" key="3">
    <source>
        <dbReference type="Proteomes" id="UP000315295"/>
    </source>
</evidence>
<keyword evidence="3" id="KW-1185">Reference proteome</keyword>
<accession>A0A540MSW7</accession>
<gene>
    <name evidence="2" type="ORF">C1H46_012520</name>
</gene>
<protein>
    <submittedName>
        <fullName evidence="2">Uncharacterized protein</fullName>
    </submittedName>
</protein>